<organism evidence="3 4">
    <name type="scientific">Uncinocarpus reesii (strain UAMH 1704)</name>
    <dbReference type="NCBI Taxonomy" id="336963"/>
    <lineage>
        <taxon>Eukaryota</taxon>
        <taxon>Fungi</taxon>
        <taxon>Dikarya</taxon>
        <taxon>Ascomycota</taxon>
        <taxon>Pezizomycotina</taxon>
        <taxon>Eurotiomycetes</taxon>
        <taxon>Eurotiomycetidae</taxon>
        <taxon>Onygenales</taxon>
        <taxon>Onygenaceae</taxon>
        <taxon>Uncinocarpus</taxon>
    </lineage>
</organism>
<evidence type="ECO:0000313" key="4">
    <source>
        <dbReference type="Proteomes" id="UP000002058"/>
    </source>
</evidence>
<dbReference type="GO" id="GO:0006897">
    <property type="term" value="P:endocytosis"/>
    <property type="evidence" value="ECO:0007669"/>
    <property type="project" value="InterPro"/>
</dbReference>
<dbReference type="GeneID" id="8438154"/>
<dbReference type="PANTHER" id="PTHR12847">
    <property type="entry name" value="ATP-BINDING CASSETTE ABC TRANSPORTER-RELATED"/>
    <property type="match status" value="1"/>
</dbReference>
<evidence type="ECO:0000256" key="1">
    <source>
        <dbReference type="SAM" id="MobiDB-lite"/>
    </source>
</evidence>
<sequence length="339" mass="36351">MSSIVDPATGRPLPADAIQRVLYICHPVHVYAIPPLMSMKGYTAANWTVPDPRNDGKTKEIFTARLRILETAIPVPANPRTRPGRPAEETQEQVKTDILLEDSSTGDLFAAAPYTDAGVVEHAIDSSRFFAVRAMLGIGFEDRSEAFDFGVALQEARKVLGLEKAGGEVGADAKRAPMSSSQAGAGRRPGMAPARGRVGAPPGIRQQGQQQQSQGLQQKPADTRPKDYSLKPGQTITVNIGGRQRAPNPQATDASSQENQKALFSIPPPPGAASSADGGASEHDSPQNTFFLPPPPSTRDTRTDRRRRAPSALESKTTEEAKQKLDSAGFEDDDFGDFQ</sequence>
<dbReference type="Pfam" id="PF07933">
    <property type="entry name" value="DUF1681"/>
    <property type="match status" value="1"/>
</dbReference>
<feature type="region of interest" description="Disordered" evidence="1">
    <location>
        <begin position="170"/>
        <end position="339"/>
    </location>
</feature>
<gene>
    <name evidence="3" type="ORF">UREG_05181</name>
</gene>
<dbReference type="HOGENOM" id="CLU_069884_0_0_1"/>
<evidence type="ECO:0000259" key="2">
    <source>
        <dbReference type="Pfam" id="PF07933"/>
    </source>
</evidence>
<feature type="compositionally biased region" description="Polar residues" evidence="1">
    <location>
        <begin position="247"/>
        <end position="262"/>
    </location>
</feature>
<protein>
    <recommendedName>
        <fullName evidence="2">NECAP PHear domain-containing protein</fullName>
    </recommendedName>
</protein>
<dbReference type="GO" id="GO:0030125">
    <property type="term" value="C:clathrin vesicle coat"/>
    <property type="evidence" value="ECO:0007669"/>
    <property type="project" value="TreeGrafter"/>
</dbReference>
<proteinExistence type="predicted"/>
<feature type="compositionally biased region" description="Acidic residues" evidence="1">
    <location>
        <begin position="329"/>
        <end position="339"/>
    </location>
</feature>
<dbReference type="InterPro" id="IPR012466">
    <property type="entry name" value="NECAP_PHear"/>
</dbReference>
<feature type="compositionally biased region" description="Low complexity" evidence="1">
    <location>
        <begin position="183"/>
        <end position="218"/>
    </location>
</feature>
<accession>C4JRU2</accession>
<dbReference type="RefSeq" id="XP_002584492.1">
    <property type="nucleotide sequence ID" value="XM_002584446.1"/>
</dbReference>
<dbReference type="PANTHER" id="PTHR12847:SF9">
    <property type="entry name" value="NECAP-LIKE PROTEIN CG9132"/>
    <property type="match status" value="1"/>
</dbReference>
<keyword evidence="4" id="KW-1185">Reference proteome</keyword>
<dbReference type="eggNOG" id="KOG2500">
    <property type="taxonomic scope" value="Eukaryota"/>
</dbReference>
<feature type="domain" description="NECAP PHear" evidence="2">
    <location>
        <begin position="18"/>
        <end position="241"/>
    </location>
</feature>
<dbReference type="InterPro" id="IPR011993">
    <property type="entry name" value="PH-like_dom_sf"/>
</dbReference>
<dbReference type="OMA" id="NEGHRAQ"/>
<name>C4JRU2_UNCRE</name>
<dbReference type="SUPFAM" id="SSF50729">
    <property type="entry name" value="PH domain-like"/>
    <property type="match status" value="1"/>
</dbReference>
<dbReference type="KEGG" id="ure:UREG_05181"/>
<reference evidence="4" key="1">
    <citation type="journal article" date="2009" name="Genome Res.">
        <title>Comparative genomic analyses of the human fungal pathogens Coccidioides and their relatives.</title>
        <authorList>
            <person name="Sharpton T.J."/>
            <person name="Stajich J.E."/>
            <person name="Rounsley S.D."/>
            <person name="Gardner M.J."/>
            <person name="Wortman J.R."/>
            <person name="Jordar V.S."/>
            <person name="Maiti R."/>
            <person name="Kodira C.D."/>
            <person name="Neafsey D.E."/>
            <person name="Zeng Q."/>
            <person name="Hung C.-Y."/>
            <person name="McMahan C."/>
            <person name="Muszewska A."/>
            <person name="Grynberg M."/>
            <person name="Mandel M.A."/>
            <person name="Kellner E.M."/>
            <person name="Barker B.M."/>
            <person name="Galgiani J.N."/>
            <person name="Orbach M.J."/>
            <person name="Kirkland T.N."/>
            <person name="Cole G.T."/>
            <person name="Henn M.R."/>
            <person name="Birren B.W."/>
            <person name="Taylor J.W."/>
        </authorList>
    </citation>
    <scope>NUCLEOTIDE SEQUENCE [LARGE SCALE GENOMIC DNA]</scope>
    <source>
        <strain evidence="4">UAMH 1704</strain>
    </source>
</reference>
<evidence type="ECO:0000313" key="3">
    <source>
        <dbReference type="EMBL" id="EEP80339.1"/>
    </source>
</evidence>
<dbReference type="Proteomes" id="UP000002058">
    <property type="component" value="Unassembled WGS sequence"/>
</dbReference>
<dbReference type="OrthoDB" id="10265489at2759"/>
<dbReference type="STRING" id="336963.C4JRU2"/>
<dbReference type="EMBL" id="CH476617">
    <property type="protein sequence ID" value="EEP80339.1"/>
    <property type="molecule type" value="Genomic_DNA"/>
</dbReference>
<dbReference type="AlphaFoldDB" id="C4JRU2"/>
<dbReference type="Gene3D" id="2.30.29.30">
    <property type="entry name" value="Pleckstrin-homology domain (PH domain)/Phosphotyrosine-binding domain (PTB)"/>
    <property type="match status" value="1"/>
</dbReference>
<dbReference type="VEuPathDB" id="FungiDB:UREG_05181"/>
<dbReference type="InParanoid" id="C4JRU2"/>
<feature type="compositionally biased region" description="Basic and acidic residues" evidence="1">
    <location>
        <begin position="316"/>
        <end position="325"/>
    </location>
</feature>